<reference evidence="2" key="1">
    <citation type="submission" date="2021-03" db="EMBL/GenBank/DDBJ databases">
        <title>Streptomyces poriferae sp. nov., a novel marine sponge-derived Actinobacteria species with anti-MRSA activity.</title>
        <authorList>
            <person name="Sandoval-Powers M."/>
            <person name="Kralova S."/>
            <person name="Nguyen G.-S."/>
            <person name="Fawwal D."/>
            <person name="Degnes K."/>
            <person name="Klinkenberg G."/>
            <person name="Sletta H."/>
            <person name="Wentzel A."/>
            <person name="Liles M.R."/>
        </authorList>
    </citation>
    <scope>NUCLEOTIDE SEQUENCE</scope>
    <source>
        <strain evidence="2">DSM 41794</strain>
    </source>
</reference>
<evidence type="ECO:0000313" key="2">
    <source>
        <dbReference type="EMBL" id="MBO0512568.1"/>
    </source>
</evidence>
<name>A0A939JFN3_9ACTN</name>
<dbReference type="AlphaFoldDB" id="A0A939JFN3"/>
<gene>
    <name evidence="2" type="ORF">J0695_12225</name>
</gene>
<feature type="region of interest" description="Disordered" evidence="1">
    <location>
        <begin position="39"/>
        <end position="64"/>
    </location>
</feature>
<dbReference type="EMBL" id="JAFLRJ010000104">
    <property type="protein sequence ID" value="MBO0512568.1"/>
    <property type="molecule type" value="Genomic_DNA"/>
</dbReference>
<evidence type="ECO:0000256" key="1">
    <source>
        <dbReference type="SAM" id="MobiDB-lite"/>
    </source>
</evidence>
<accession>A0A939JFN3</accession>
<dbReference type="PROSITE" id="PS51257">
    <property type="entry name" value="PROKAR_LIPOPROTEIN"/>
    <property type="match status" value="1"/>
</dbReference>
<protein>
    <recommendedName>
        <fullName evidence="4">Lipoprotein CseA</fullName>
    </recommendedName>
</protein>
<dbReference type="Proteomes" id="UP000664167">
    <property type="component" value="Unassembled WGS sequence"/>
</dbReference>
<keyword evidence="3" id="KW-1185">Reference proteome</keyword>
<comment type="caution">
    <text evidence="2">The sequence shown here is derived from an EMBL/GenBank/DDBJ whole genome shotgun (WGS) entry which is preliminary data.</text>
</comment>
<sequence>MRGLIRGNRNTVAAGTTAVAGLAAFGLLVAGCDSDGTGARDAGAARSQAESRSPVPQPSGTDSAAKAVKRVDAAALIKADPKVSNVVKRELKTCGGREYPIDVSYGTLTGNNTPDVVVNLMTCSDAMGIATYVYREDSGKYRNVFAAEEPPVYSEIDRGDLVVTKQQYTKGDAMGYSSSEDVITYHWSAGRFAETDSVHTDFSKAVSSGDGTATSAPTTDN</sequence>
<evidence type="ECO:0000313" key="3">
    <source>
        <dbReference type="Proteomes" id="UP000664167"/>
    </source>
</evidence>
<proteinExistence type="predicted"/>
<dbReference type="RefSeq" id="WP_206962002.1">
    <property type="nucleotide sequence ID" value="NZ_BAAAJJ010000018.1"/>
</dbReference>
<organism evidence="2 3">
    <name type="scientific">Streptomyces beijiangensis</name>
    <dbReference type="NCBI Taxonomy" id="163361"/>
    <lineage>
        <taxon>Bacteria</taxon>
        <taxon>Bacillati</taxon>
        <taxon>Actinomycetota</taxon>
        <taxon>Actinomycetes</taxon>
        <taxon>Kitasatosporales</taxon>
        <taxon>Streptomycetaceae</taxon>
        <taxon>Streptomyces</taxon>
    </lineage>
</organism>
<evidence type="ECO:0008006" key="4">
    <source>
        <dbReference type="Google" id="ProtNLM"/>
    </source>
</evidence>